<name>A0ABY9ZWB4_9ACTN</name>
<organism evidence="1 2">
    <name type="scientific">Micromonospora halotolerans</name>
    <dbReference type="NCBI Taxonomy" id="709879"/>
    <lineage>
        <taxon>Bacteria</taxon>
        <taxon>Bacillati</taxon>
        <taxon>Actinomycetota</taxon>
        <taxon>Actinomycetes</taxon>
        <taxon>Micromonosporales</taxon>
        <taxon>Micromonosporaceae</taxon>
        <taxon>Micromonospora</taxon>
    </lineage>
</organism>
<dbReference type="Proteomes" id="UP001303001">
    <property type="component" value="Chromosome"/>
</dbReference>
<accession>A0ABY9ZWB4</accession>
<protein>
    <submittedName>
        <fullName evidence="1">Uncharacterized protein</fullName>
    </submittedName>
</protein>
<keyword evidence="2" id="KW-1185">Reference proteome</keyword>
<dbReference type="EMBL" id="CP134876">
    <property type="protein sequence ID" value="WNM39322.1"/>
    <property type="molecule type" value="Genomic_DNA"/>
</dbReference>
<sequence>MPDHEVRLEYQDVANALTDGGLERLRFVANRSLSSSAARAG</sequence>
<evidence type="ECO:0000313" key="2">
    <source>
        <dbReference type="Proteomes" id="UP001303001"/>
    </source>
</evidence>
<dbReference type="RefSeq" id="WP_313721246.1">
    <property type="nucleotide sequence ID" value="NZ_CP134876.1"/>
</dbReference>
<gene>
    <name evidence="1" type="ORF">RMN56_30120</name>
</gene>
<reference evidence="1 2" key="1">
    <citation type="submission" date="2023-09" db="EMBL/GenBank/DDBJ databases">
        <title>Micromonospora halotolerans DSM 45598 genome sequence.</title>
        <authorList>
            <person name="Mo P."/>
        </authorList>
    </citation>
    <scope>NUCLEOTIDE SEQUENCE [LARGE SCALE GENOMIC DNA]</scope>
    <source>
        <strain evidence="1 2">DSM 45598</strain>
    </source>
</reference>
<evidence type="ECO:0000313" key="1">
    <source>
        <dbReference type="EMBL" id="WNM39322.1"/>
    </source>
</evidence>
<proteinExistence type="predicted"/>